<feature type="zinc finger region" description="C3H1-type" evidence="4">
    <location>
        <begin position="9"/>
        <end position="36"/>
    </location>
</feature>
<dbReference type="InterPro" id="IPR045868">
    <property type="entry name" value="Znf_C3H13/40"/>
</dbReference>
<evidence type="ECO:0000259" key="6">
    <source>
        <dbReference type="PROSITE" id="PS50103"/>
    </source>
</evidence>
<evidence type="ECO:0000256" key="3">
    <source>
        <dbReference type="ARBA" id="ARBA00022833"/>
    </source>
</evidence>
<organism evidence="7 8">
    <name type="scientific">Ceratodon purpureus</name>
    <name type="common">Fire moss</name>
    <name type="synonym">Dicranum purpureum</name>
    <dbReference type="NCBI Taxonomy" id="3225"/>
    <lineage>
        <taxon>Eukaryota</taxon>
        <taxon>Viridiplantae</taxon>
        <taxon>Streptophyta</taxon>
        <taxon>Embryophyta</taxon>
        <taxon>Bryophyta</taxon>
        <taxon>Bryophytina</taxon>
        <taxon>Bryopsida</taxon>
        <taxon>Dicranidae</taxon>
        <taxon>Pseudoditrichales</taxon>
        <taxon>Ditrichaceae</taxon>
        <taxon>Ceratodon</taxon>
    </lineage>
</organism>
<evidence type="ECO:0000256" key="5">
    <source>
        <dbReference type="SAM" id="MobiDB-lite"/>
    </source>
</evidence>
<evidence type="ECO:0000313" key="7">
    <source>
        <dbReference type="EMBL" id="KAG0582826.1"/>
    </source>
</evidence>
<name>A0A8T0IIY1_CERPU</name>
<evidence type="ECO:0000313" key="8">
    <source>
        <dbReference type="Proteomes" id="UP000822688"/>
    </source>
</evidence>
<keyword evidence="3 4" id="KW-0862">Zinc</keyword>
<dbReference type="Proteomes" id="UP000822688">
    <property type="component" value="Chromosome 3"/>
</dbReference>
<feature type="domain" description="C3H1-type" evidence="6">
    <location>
        <begin position="9"/>
        <end position="36"/>
    </location>
</feature>
<dbReference type="Gene3D" id="4.10.1000.10">
    <property type="entry name" value="Zinc finger, CCCH-type"/>
    <property type="match status" value="1"/>
</dbReference>
<keyword evidence="1 4" id="KW-0479">Metal-binding</keyword>
<dbReference type="Pfam" id="PF00642">
    <property type="entry name" value="zf-CCCH"/>
    <property type="match status" value="1"/>
</dbReference>
<keyword evidence="2 4" id="KW-0863">Zinc-finger</keyword>
<evidence type="ECO:0000256" key="1">
    <source>
        <dbReference type="ARBA" id="ARBA00022723"/>
    </source>
</evidence>
<protein>
    <recommendedName>
        <fullName evidence="6">C3H1-type domain-containing protein</fullName>
    </recommendedName>
</protein>
<evidence type="ECO:0000256" key="2">
    <source>
        <dbReference type="ARBA" id="ARBA00022771"/>
    </source>
</evidence>
<dbReference type="GO" id="GO:0008270">
    <property type="term" value="F:zinc ion binding"/>
    <property type="evidence" value="ECO:0007669"/>
    <property type="project" value="UniProtKB-KW"/>
</dbReference>
<dbReference type="EMBL" id="CM026423">
    <property type="protein sequence ID" value="KAG0582826.1"/>
    <property type="molecule type" value="Genomic_DNA"/>
</dbReference>
<proteinExistence type="predicted"/>
<feature type="compositionally biased region" description="Basic and acidic residues" evidence="5">
    <location>
        <begin position="107"/>
        <end position="125"/>
    </location>
</feature>
<dbReference type="OrthoDB" id="665283at2759"/>
<dbReference type="AlphaFoldDB" id="A0A8T0IIY1"/>
<dbReference type="InterPro" id="IPR036855">
    <property type="entry name" value="Znf_CCCH_sf"/>
</dbReference>
<dbReference type="SUPFAM" id="SSF90229">
    <property type="entry name" value="CCCH zinc finger"/>
    <property type="match status" value="1"/>
</dbReference>
<sequence>MAFTRDRDLYKTKLCTLYLQRGSCPRQSCSFAHGGAELRRMPGHLDARGVGLRNRFERHSPLNRFSRSHSQERRGRGFRRSPIRDSDHSRSPAKRRRSRSPSAPELSECRRNSKNARIEANEPHLSDVSAEDLGTDSPGADKDAKETQSIRNQLRDSLEEQLAEIQDENKVLVDEKTKLELVLESKLHETTELSDKVTILDEKVAGLQEDCKGLASKTRKLVKVFKVFIRAQDDLKKAQAKLIKLVDDVIVESYSKNMDIDSMKVSHSNNAGMFGEYATALDGSAVSKKDAKVETPIVTENRPMSQISDYNMSTVQDRKLSVQSNLQQPGMASTGNNNIANCSSLVPAISGVDEGYSHMFS</sequence>
<comment type="caution">
    <text evidence="7">The sequence shown here is derived from an EMBL/GenBank/DDBJ whole genome shotgun (WGS) entry which is preliminary data.</text>
</comment>
<accession>A0A8T0IIY1</accession>
<evidence type="ECO:0000256" key="4">
    <source>
        <dbReference type="PROSITE-ProRule" id="PRU00723"/>
    </source>
</evidence>
<feature type="region of interest" description="Disordered" evidence="5">
    <location>
        <begin position="61"/>
        <end position="149"/>
    </location>
</feature>
<feature type="compositionally biased region" description="Basic and acidic residues" evidence="5">
    <location>
        <begin position="139"/>
        <end position="149"/>
    </location>
</feature>
<dbReference type="InterPro" id="IPR000571">
    <property type="entry name" value="Znf_CCCH"/>
</dbReference>
<gene>
    <name evidence="7" type="ORF">KC19_3G089100</name>
</gene>
<dbReference type="PANTHER" id="PTHR38160:SF1">
    <property type="entry name" value="ZINC FINGER CCCH DOMAIN-CONTAINING PROTEIN 40"/>
    <property type="match status" value="1"/>
</dbReference>
<reference evidence="7" key="1">
    <citation type="submission" date="2020-06" db="EMBL/GenBank/DDBJ databases">
        <title>WGS assembly of Ceratodon purpureus strain R40.</title>
        <authorList>
            <person name="Carey S.B."/>
            <person name="Jenkins J."/>
            <person name="Shu S."/>
            <person name="Lovell J.T."/>
            <person name="Sreedasyam A."/>
            <person name="Maumus F."/>
            <person name="Tiley G.P."/>
            <person name="Fernandez-Pozo N."/>
            <person name="Barry K."/>
            <person name="Chen C."/>
            <person name="Wang M."/>
            <person name="Lipzen A."/>
            <person name="Daum C."/>
            <person name="Saski C.A."/>
            <person name="Payton A.C."/>
            <person name="Mcbreen J.C."/>
            <person name="Conrad R.E."/>
            <person name="Kollar L.M."/>
            <person name="Olsson S."/>
            <person name="Huttunen S."/>
            <person name="Landis J.B."/>
            <person name="Wickett N.J."/>
            <person name="Johnson M.G."/>
            <person name="Rensing S.A."/>
            <person name="Grimwood J."/>
            <person name="Schmutz J."/>
            <person name="Mcdaniel S.F."/>
        </authorList>
    </citation>
    <scope>NUCLEOTIDE SEQUENCE</scope>
    <source>
        <strain evidence="7">R40</strain>
    </source>
</reference>
<keyword evidence="8" id="KW-1185">Reference proteome</keyword>
<dbReference type="PANTHER" id="PTHR38160">
    <property type="entry name" value="ZINC FINGER CCCH DOMAIN-CONTAINING PROTEIN 40"/>
    <property type="match status" value="1"/>
</dbReference>
<dbReference type="PROSITE" id="PS50103">
    <property type="entry name" value="ZF_C3H1"/>
    <property type="match status" value="1"/>
</dbReference>